<organism evidence="14 15">
    <name type="scientific">Iamia majanohamensis</name>
    <dbReference type="NCBI Taxonomy" id="467976"/>
    <lineage>
        <taxon>Bacteria</taxon>
        <taxon>Bacillati</taxon>
        <taxon>Actinomycetota</taxon>
        <taxon>Acidimicrobiia</taxon>
        <taxon>Acidimicrobiales</taxon>
        <taxon>Iamiaceae</taxon>
        <taxon>Iamia</taxon>
    </lineage>
</organism>
<evidence type="ECO:0000313" key="14">
    <source>
        <dbReference type="EMBL" id="WCO67407.1"/>
    </source>
</evidence>
<dbReference type="RefSeq" id="WP_272736929.1">
    <property type="nucleotide sequence ID" value="NZ_CP116942.1"/>
</dbReference>
<feature type="transmembrane region" description="Helical" evidence="13">
    <location>
        <begin position="153"/>
        <end position="173"/>
    </location>
</feature>
<dbReference type="GO" id="GO:0005886">
    <property type="term" value="C:plasma membrane"/>
    <property type="evidence" value="ECO:0007669"/>
    <property type="project" value="UniProtKB-SubCell"/>
</dbReference>
<name>A0AAE9Y6E8_9ACTN</name>
<evidence type="ECO:0000256" key="2">
    <source>
        <dbReference type="ARBA" id="ARBA00004651"/>
    </source>
</evidence>
<comment type="catalytic activity">
    <reaction evidence="11">
        <text>4 Fe(II)-[cytochrome c] + O2 + 8 H(+)(in) = 4 Fe(III)-[cytochrome c] + 2 H2O + 4 H(+)(out)</text>
        <dbReference type="Rhea" id="RHEA:11436"/>
        <dbReference type="Rhea" id="RHEA-COMP:10350"/>
        <dbReference type="Rhea" id="RHEA-COMP:14399"/>
        <dbReference type="ChEBI" id="CHEBI:15377"/>
        <dbReference type="ChEBI" id="CHEBI:15378"/>
        <dbReference type="ChEBI" id="CHEBI:15379"/>
        <dbReference type="ChEBI" id="CHEBI:29033"/>
        <dbReference type="ChEBI" id="CHEBI:29034"/>
        <dbReference type="EC" id="7.1.1.9"/>
    </reaction>
</comment>
<dbReference type="InterPro" id="IPR021050">
    <property type="entry name" value="Cyt_c_oxidase_su4_actinobac"/>
</dbReference>
<protein>
    <recommendedName>
        <fullName evidence="4">cytochrome-c oxidase</fullName>
        <ecNumber evidence="4">7.1.1.9</ecNumber>
    </recommendedName>
    <alternativeName>
        <fullName evidence="10">Cytochrome aa3 subunit 4</fullName>
    </alternativeName>
    <alternativeName>
        <fullName evidence="9">Cytochrome c oxidase polypeptide IV</fullName>
    </alternativeName>
</protein>
<dbReference type="EC" id="7.1.1.9" evidence="4"/>
<reference evidence="14" key="1">
    <citation type="submission" date="2023-01" db="EMBL/GenBank/DDBJ databases">
        <title>The diversity of Class Acidimicrobiia in South China Sea sediment environments and the proposal of Iamia marina sp. nov., a novel species of the genus Iamia.</title>
        <authorList>
            <person name="He Y."/>
            <person name="Tian X."/>
        </authorList>
    </citation>
    <scope>NUCLEOTIDE SEQUENCE</scope>
    <source>
        <strain evidence="14">DSM 19957</strain>
    </source>
</reference>
<feature type="compositionally biased region" description="Basic and acidic residues" evidence="12">
    <location>
        <begin position="1"/>
        <end position="14"/>
    </location>
</feature>
<keyword evidence="7 13" id="KW-1133">Transmembrane helix</keyword>
<feature type="transmembrane region" description="Helical" evidence="13">
    <location>
        <begin position="60"/>
        <end position="78"/>
    </location>
</feature>
<dbReference type="Pfam" id="PF12270">
    <property type="entry name" value="Cyt_c_ox_IV"/>
    <property type="match status" value="1"/>
</dbReference>
<evidence type="ECO:0000256" key="9">
    <source>
        <dbReference type="ARBA" id="ARBA00031366"/>
    </source>
</evidence>
<evidence type="ECO:0000256" key="1">
    <source>
        <dbReference type="ARBA" id="ARBA00002536"/>
    </source>
</evidence>
<accession>A0AAE9Y6E8</accession>
<evidence type="ECO:0000256" key="3">
    <source>
        <dbReference type="ARBA" id="ARBA00006870"/>
    </source>
</evidence>
<dbReference type="KEGG" id="ima:PO878_01575"/>
<evidence type="ECO:0000256" key="8">
    <source>
        <dbReference type="ARBA" id="ARBA00023136"/>
    </source>
</evidence>
<evidence type="ECO:0000256" key="12">
    <source>
        <dbReference type="SAM" id="MobiDB-lite"/>
    </source>
</evidence>
<feature type="transmembrane region" description="Helical" evidence="13">
    <location>
        <begin position="85"/>
        <end position="104"/>
    </location>
</feature>
<gene>
    <name evidence="14" type="ORF">PO878_01575</name>
</gene>
<keyword evidence="5" id="KW-1003">Cell membrane</keyword>
<evidence type="ECO:0000256" key="4">
    <source>
        <dbReference type="ARBA" id="ARBA00012949"/>
    </source>
</evidence>
<evidence type="ECO:0000256" key="10">
    <source>
        <dbReference type="ARBA" id="ARBA00031401"/>
    </source>
</evidence>
<dbReference type="EMBL" id="CP116942">
    <property type="protein sequence ID" value="WCO67407.1"/>
    <property type="molecule type" value="Genomic_DNA"/>
</dbReference>
<evidence type="ECO:0000256" key="11">
    <source>
        <dbReference type="ARBA" id="ARBA00047816"/>
    </source>
</evidence>
<evidence type="ECO:0000256" key="5">
    <source>
        <dbReference type="ARBA" id="ARBA00022475"/>
    </source>
</evidence>
<sequence>MSDDDRHPVERDEAATSEAVAEDEGRTAGAVAVEEANRDDAGRGSTDDQDPDAWGLQAKIFGAIAVFMVVIAVVYWFMSYEAAGTTFLAVSALMTGVPALYLGWPRNRGDRAAPQVHHEPGHDPHDGVWFPDASIWPLAIGVSMALVGNGFLLGRWLLAPALVLLAWSIGGMIRQGRHRL</sequence>
<keyword evidence="15" id="KW-1185">Reference proteome</keyword>
<evidence type="ECO:0000256" key="7">
    <source>
        <dbReference type="ARBA" id="ARBA00022989"/>
    </source>
</evidence>
<comment type="similarity">
    <text evidence="3">Belongs to the cytochrome c oxidase bacterial subunit CtaF family.</text>
</comment>
<comment type="subcellular location">
    <subcellularLocation>
        <location evidence="2">Cell membrane</location>
        <topology evidence="2">Multi-pass membrane protein</topology>
    </subcellularLocation>
</comment>
<evidence type="ECO:0000256" key="6">
    <source>
        <dbReference type="ARBA" id="ARBA00022692"/>
    </source>
</evidence>
<feature type="region of interest" description="Disordered" evidence="12">
    <location>
        <begin position="1"/>
        <end position="50"/>
    </location>
</feature>
<dbReference type="GO" id="GO:0022900">
    <property type="term" value="P:electron transport chain"/>
    <property type="evidence" value="ECO:0007669"/>
    <property type="project" value="InterPro"/>
</dbReference>
<evidence type="ECO:0000313" key="15">
    <source>
        <dbReference type="Proteomes" id="UP001216390"/>
    </source>
</evidence>
<keyword evidence="6 13" id="KW-0812">Transmembrane</keyword>
<dbReference type="AlphaFoldDB" id="A0AAE9Y6E8"/>
<dbReference type="GO" id="GO:0004129">
    <property type="term" value="F:cytochrome-c oxidase activity"/>
    <property type="evidence" value="ECO:0007669"/>
    <property type="project" value="UniProtKB-EC"/>
</dbReference>
<keyword evidence="8 13" id="KW-0472">Membrane</keyword>
<comment type="function">
    <text evidence="1">Part of cytochrome c oxidase, its function is unknown.</text>
</comment>
<feature type="compositionally biased region" description="Basic and acidic residues" evidence="12">
    <location>
        <begin position="35"/>
        <end position="46"/>
    </location>
</feature>
<dbReference type="Proteomes" id="UP001216390">
    <property type="component" value="Chromosome"/>
</dbReference>
<proteinExistence type="inferred from homology"/>
<evidence type="ECO:0000256" key="13">
    <source>
        <dbReference type="SAM" id="Phobius"/>
    </source>
</evidence>